<evidence type="ECO:0000256" key="1">
    <source>
        <dbReference type="SAM" id="SignalP"/>
    </source>
</evidence>
<dbReference type="RefSeq" id="WP_249473389.1">
    <property type="nucleotide sequence ID" value="NZ_JAMBEP010000001.1"/>
</dbReference>
<protein>
    <submittedName>
        <fullName evidence="2">Lipid A deacylase LpxR family protein</fullName>
    </submittedName>
</protein>
<dbReference type="PROSITE" id="PS51257">
    <property type="entry name" value="PROKAR_LIPOPROTEIN"/>
    <property type="match status" value="1"/>
</dbReference>
<evidence type="ECO:0000313" key="2">
    <source>
        <dbReference type="EMBL" id="MCL1634760.1"/>
    </source>
</evidence>
<feature type="signal peptide" evidence="1">
    <location>
        <begin position="1"/>
        <end position="27"/>
    </location>
</feature>
<organism evidence="2 3">
    <name type="scientific">Luteimonas galliterrae</name>
    <dbReference type="NCBI Taxonomy" id="2940486"/>
    <lineage>
        <taxon>Bacteria</taxon>
        <taxon>Pseudomonadati</taxon>
        <taxon>Pseudomonadota</taxon>
        <taxon>Gammaproteobacteria</taxon>
        <taxon>Lysobacterales</taxon>
        <taxon>Lysobacteraceae</taxon>
        <taxon>Luteimonas</taxon>
    </lineage>
</organism>
<dbReference type="InterPro" id="IPR018707">
    <property type="entry name" value="LpxR"/>
</dbReference>
<accession>A0ABT0MIR6</accession>
<evidence type="ECO:0000313" key="3">
    <source>
        <dbReference type="Proteomes" id="UP001431217"/>
    </source>
</evidence>
<name>A0ABT0MIR6_9GAMM</name>
<dbReference type="Pfam" id="PF09982">
    <property type="entry name" value="LpxR"/>
    <property type="match status" value="1"/>
</dbReference>
<comment type="caution">
    <text evidence="2">The sequence shown here is derived from an EMBL/GenBank/DDBJ whole genome shotgun (WGS) entry which is preliminary data.</text>
</comment>
<sequence>METGGYRLACAFVAMLLACGWAGAARAGERCTETSSERFPPVVNLRIDNDLFARQDQGYSSGILLSLVSPNLKDYTDDTCLPAMARWLNRYLARIQPSGFDQQNMVVKVGQGIFTPADPARSDLIVEDRPYAGALLASFGYNARKGDRLRTTQLVFGLVGPDAYGKQSQDFIHGLIGSEKFRGWDHQLRNEPVAMLLHERSQRYARHTIGDRGLQWDAINHWGGAVGNFQTHANAGTELRLGFRLPDDFGSSPVRPAGDNTAPTESYRVMHGWTWHAFLATDARWVLHDITLDGNTFRDSHSVDKKPFVGEAAIGMAMTYNRWKFAFARYYRTREFDGQRSRPSFGTFTISRAF</sequence>
<dbReference type="EMBL" id="JAMBEP010000001">
    <property type="protein sequence ID" value="MCL1634760.1"/>
    <property type="molecule type" value="Genomic_DNA"/>
</dbReference>
<dbReference type="InterPro" id="IPR037107">
    <property type="entry name" value="Put_OMP_sf"/>
</dbReference>
<keyword evidence="1" id="KW-0732">Signal</keyword>
<gene>
    <name evidence="2" type="ORF">M2650_08970</name>
</gene>
<feature type="chain" id="PRO_5045291556" evidence="1">
    <location>
        <begin position="28"/>
        <end position="354"/>
    </location>
</feature>
<keyword evidence="3" id="KW-1185">Reference proteome</keyword>
<reference evidence="2 3" key="1">
    <citation type="submission" date="2022-05" db="EMBL/GenBank/DDBJ databases">
        <title>Luteimonas sp. SX5, whole genome shotgun sequencing project.</title>
        <authorList>
            <person name="Zhao G."/>
            <person name="Shen L."/>
        </authorList>
    </citation>
    <scope>NUCLEOTIDE SEQUENCE [LARGE SCALE GENOMIC DNA]</scope>
    <source>
        <strain evidence="2 3">SX5</strain>
    </source>
</reference>
<proteinExistence type="predicted"/>
<dbReference type="Gene3D" id="2.40.128.140">
    <property type="entry name" value="Outer membrane protein"/>
    <property type="match status" value="1"/>
</dbReference>
<dbReference type="Proteomes" id="UP001431217">
    <property type="component" value="Unassembled WGS sequence"/>
</dbReference>